<sequence length="101" mass="11590">IKKFNRETFNVIDLIRLPANNNNKSDSILFCSNLKNSTTLVTVKLCLTSDFIRECHDSPLFSPLIVKLCMCPQCSHERLMSALMKKKKLFAHNLMIMMKGI</sequence>
<feature type="non-terminal residue" evidence="1">
    <location>
        <position position="1"/>
    </location>
</feature>
<proteinExistence type="predicted"/>
<accession>A0A3M7QA43</accession>
<comment type="caution">
    <text evidence="1">The sequence shown here is derived from an EMBL/GenBank/DDBJ whole genome shotgun (WGS) entry which is preliminary data.</text>
</comment>
<dbReference type="AlphaFoldDB" id="A0A3M7QA43"/>
<dbReference type="Proteomes" id="UP000276133">
    <property type="component" value="Unassembled WGS sequence"/>
</dbReference>
<dbReference type="EMBL" id="REGN01006792">
    <property type="protein sequence ID" value="RNA08270.1"/>
    <property type="molecule type" value="Genomic_DNA"/>
</dbReference>
<organism evidence="1 2">
    <name type="scientific">Brachionus plicatilis</name>
    <name type="common">Marine rotifer</name>
    <name type="synonym">Brachionus muelleri</name>
    <dbReference type="NCBI Taxonomy" id="10195"/>
    <lineage>
        <taxon>Eukaryota</taxon>
        <taxon>Metazoa</taxon>
        <taxon>Spiralia</taxon>
        <taxon>Gnathifera</taxon>
        <taxon>Rotifera</taxon>
        <taxon>Eurotatoria</taxon>
        <taxon>Monogononta</taxon>
        <taxon>Pseudotrocha</taxon>
        <taxon>Ploima</taxon>
        <taxon>Brachionidae</taxon>
        <taxon>Brachionus</taxon>
    </lineage>
</organism>
<evidence type="ECO:0000313" key="1">
    <source>
        <dbReference type="EMBL" id="RNA08270.1"/>
    </source>
</evidence>
<reference evidence="1 2" key="1">
    <citation type="journal article" date="2018" name="Sci. Rep.">
        <title>Genomic signatures of local adaptation to the degree of environmental predictability in rotifers.</title>
        <authorList>
            <person name="Franch-Gras L."/>
            <person name="Hahn C."/>
            <person name="Garcia-Roger E.M."/>
            <person name="Carmona M.J."/>
            <person name="Serra M."/>
            <person name="Gomez A."/>
        </authorList>
    </citation>
    <scope>NUCLEOTIDE SEQUENCE [LARGE SCALE GENOMIC DNA]</scope>
    <source>
        <strain evidence="1">HYR1</strain>
    </source>
</reference>
<protein>
    <submittedName>
        <fullName evidence="1">Uncharacterized protein</fullName>
    </submittedName>
</protein>
<evidence type="ECO:0000313" key="2">
    <source>
        <dbReference type="Proteomes" id="UP000276133"/>
    </source>
</evidence>
<keyword evidence="2" id="KW-1185">Reference proteome</keyword>
<gene>
    <name evidence="1" type="ORF">BpHYR1_029856</name>
</gene>
<name>A0A3M7QA43_BRAPC</name>